<comment type="similarity">
    <text evidence="2">Belongs to the GSP I family.</text>
</comment>
<keyword evidence="3" id="KW-1003">Cell membrane</keyword>
<evidence type="ECO:0000256" key="2">
    <source>
        <dbReference type="ARBA" id="ARBA00008358"/>
    </source>
</evidence>
<dbReference type="GO" id="GO:0015628">
    <property type="term" value="P:protein secretion by the type II secretion system"/>
    <property type="evidence" value="ECO:0007669"/>
    <property type="project" value="InterPro"/>
</dbReference>
<reference evidence="11" key="1">
    <citation type="journal article" date="2020" name="Mol. Plant Microbe">
        <title>Rhizobial microsymbionts of the narrowly endemic Oxytropis species growing in Kamchatka are characterized by significant genetic diversity and possess a set of genes that are associated with T3SS and T6SS secretion systems and can affect the development of symbiosis.</title>
        <authorList>
            <person name="Safronova V."/>
            <person name="Guro P."/>
            <person name="Sazanova A."/>
            <person name="Kuznetsova I."/>
            <person name="Belimov A."/>
            <person name="Yakubov V."/>
            <person name="Chirak E."/>
            <person name="Afonin A."/>
            <person name="Gogolev Y."/>
            <person name="Andronov E."/>
            <person name="Tikhonovich I."/>
        </authorList>
    </citation>
    <scope>NUCLEOTIDE SEQUENCE [LARGE SCALE GENOMIC DNA]</scope>
    <source>
        <strain evidence="11">581</strain>
    </source>
</reference>
<dbReference type="GO" id="GO:0005886">
    <property type="term" value="C:plasma membrane"/>
    <property type="evidence" value="ECO:0007669"/>
    <property type="project" value="UniProtKB-SubCell"/>
</dbReference>
<evidence type="ECO:0000256" key="7">
    <source>
        <dbReference type="ARBA" id="ARBA00022989"/>
    </source>
</evidence>
<dbReference type="PANTHER" id="PTHR38779">
    <property type="entry name" value="TYPE II SECRETION SYSTEM PROTEIN I-RELATED"/>
    <property type="match status" value="1"/>
</dbReference>
<keyword evidence="8 9" id="KW-0472">Membrane</keyword>
<name>A0A7G6TUM5_9BRAD</name>
<evidence type="ECO:0000256" key="8">
    <source>
        <dbReference type="ARBA" id="ARBA00023136"/>
    </source>
</evidence>
<evidence type="ECO:0000256" key="3">
    <source>
        <dbReference type="ARBA" id="ARBA00022475"/>
    </source>
</evidence>
<keyword evidence="4" id="KW-0488">Methylation</keyword>
<gene>
    <name evidence="10" type="ORF">HB776_03765</name>
</gene>
<feature type="transmembrane region" description="Helical" evidence="9">
    <location>
        <begin position="12"/>
        <end position="38"/>
    </location>
</feature>
<protein>
    <submittedName>
        <fullName evidence="10">Type II secretion system protein</fullName>
    </submittedName>
</protein>
<comment type="subcellular location">
    <subcellularLocation>
        <location evidence="1">Cell inner membrane</location>
        <topology evidence="1">Single-pass membrane protein</topology>
    </subcellularLocation>
</comment>
<accession>A0A7G6TUM5</accession>
<dbReference type="GO" id="GO:0015627">
    <property type="term" value="C:type II protein secretion system complex"/>
    <property type="evidence" value="ECO:0007669"/>
    <property type="project" value="InterPro"/>
</dbReference>
<dbReference type="RefSeq" id="WP_184515284.1">
    <property type="nucleotide sequence ID" value="NZ_CP050292.1"/>
</dbReference>
<evidence type="ECO:0000256" key="9">
    <source>
        <dbReference type="SAM" id="Phobius"/>
    </source>
</evidence>
<evidence type="ECO:0000256" key="4">
    <source>
        <dbReference type="ARBA" id="ARBA00022481"/>
    </source>
</evidence>
<dbReference type="KEGG" id="trb:HB776_03765"/>
<keyword evidence="6 9" id="KW-0812">Transmembrane</keyword>
<dbReference type="AlphaFoldDB" id="A0A7G6TUM5"/>
<keyword evidence="7 9" id="KW-1133">Transmembrane helix</keyword>
<evidence type="ECO:0000313" key="11">
    <source>
        <dbReference type="Proteomes" id="UP000515291"/>
    </source>
</evidence>
<evidence type="ECO:0000256" key="1">
    <source>
        <dbReference type="ARBA" id="ARBA00004377"/>
    </source>
</evidence>
<keyword evidence="5" id="KW-0997">Cell inner membrane</keyword>
<proteinExistence type="inferred from homology"/>
<sequence>MRRIRRSERGFALVETIVAFLVLAIGLASIGASMALAIRSDARLEARRTATQLARSRLEAAGIAETLTPGRRTGGAGKRTWSETVTAVATGPATPAGAQASSPIGLRAYWVEVTVDIGDGGAARLAALKLARVSTP</sequence>
<evidence type="ECO:0000256" key="5">
    <source>
        <dbReference type="ARBA" id="ARBA00022519"/>
    </source>
</evidence>
<evidence type="ECO:0000313" key="10">
    <source>
        <dbReference type="EMBL" id="QND70457.1"/>
    </source>
</evidence>
<evidence type="ECO:0000256" key="6">
    <source>
        <dbReference type="ARBA" id="ARBA00022692"/>
    </source>
</evidence>
<dbReference type="EMBL" id="CP050292">
    <property type="protein sequence ID" value="QND70457.1"/>
    <property type="molecule type" value="Genomic_DNA"/>
</dbReference>
<organism evidence="10 11">
    <name type="scientific">Tardiphaga robiniae</name>
    <dbReference type="NCBI Taxonomy" id="943830"/>
    <lineage>
        <taxon>Bacteria</taxon>
        <taxon>Pseudomonadati</taxon>
        <taxon>Pseudomonadota</taxon>
        <taxon>Alphaproteobacteria</taxon>
        <taxon>Hyphomicrobiales</taxon>
        <taxon>Nitrobacteraceae</taxon>
        <taxon>Tardiphaga</taxon>
    </lineage>
</organism>
<dbReference type="InterPro" id="IPR010052">
    <property type="entry name" value="T2SS_protein-GspI"/>
</dbReference>
<dbReference type="PANTHER" id="PTHR38779:SF2">
    <property type="entry name" value="TYPE II SECRETION SYSTEM PROTEIN I-RELATED"/>
    <property type="match status" value="1"/>
</dbReference>
<dbReference type="Proteomes" id="UP000515291">
    <property type="component" value="Chromosome"/>
</dbReference>
<dbReference type="Pfam" id="PF07963">
    <property type="entry name" value="N_methyl"/>
    <property type="match status" value="1"/>
</dbReference>
<dbReference type="InterPro" id="IPR012902">
    <property type="entry name" value="N_methyl_site"/>
</dbReference>